<keyword evidence="1" id="KW-0175">Coiled coil</keyword>
<proteinExistence type="predicted"/>
<feature type="region of interest" description="Disordered" evidence="2">
    <location>
        <begin position="168"/>
        <end position="258"/>
    </location>
</feature>
<evidence type="ECO:0000256" key="2">
    <source>
        <dbReference type="SAM" id="MobiDB-lite"/>
    </source>
</evidence>
<evidence type="ECO:0000313" key="5">
    <source>
        <dbReference type="Proteomes" id="UP001225598"/>
    </source>
</evidence>
<feature type="transmembrane region" description="Helical" evidence="3">
    <location>
        <begin position="84"/>
        <end position="108"/>
    </location>
</feature>
<dbReference type="RefSeq" id="WP_284823744.1">
    <property type="nucleotide sequence ID" value="NZ_CP126969.1"/>
</dbReference>
<protein>
    <recommendedName>
        <fullName evidence="6">Cell division protein FtsL</fullName>
    </recommendedName>
</protein>
<keyword evidence="3" id="KW-0812">Transmembrane</keyword>
<evidence type="ECO:0008006" key="6">
    <source>
        <dbReference type="Google" id="ProtNLM"/>
    </source>
</evidence>
<sequence length="258" mass="27273">MGASRDLTTGYDSGASAALLDRDVEPRGRAAVETPAPSRAVPSGYQKRITPHVPRQPRRLGSKQVVSVRGRRVAQPTTEVRRRFTAVSVIALPLLIVGILTAMFLSALSTQQTFAVQELQVTEEQLNNEVETLNRDLEDLQSSAEIARRASEAGMVLPVNPGIVNVENDGSVAESRPADPATQPIIDVNGAPVRPSRASSDPEATNEISDALETRPQGNQLAPTGPESPAPDSEAPQPDAPAAGPALAPYAPNVPSQF</sequence>
<feature type="coiled-coil region" evidence="1">
    <location>
        <begin position="116"/>
        <end position="150"/>
    </location>
</feature>
<keyword evidence="3" id="KW-0472">Membrane</keyword>
<name>A0ABY8VFH4_9CORY</name>
<dbReference type="EMBL" id="CP126969">
    <property type="protein sequence ID" value="WIM66979.1"/>
    <property type="molecule type" value="Genomic_DNA"/>
</dbReference>
<accession>A0ABY8VFH4</accession>
<feature type="region of interest" description="Disordered" evidence="2">
    <location>
        <begin position="18"/>
        <end position="62"/>
    </location>
</feature>
<feature type="compositionally biased region" description="Low complexity" evidence="2">
    <location>
        <begin position="235"/>
        <end position="251"/>
    </location>
</feature>
<feature type="compositionally biased region" description="Polar residues" evidence="2">
    <location>
        <begin position="197"/>
        <end position="208"/>
    </location>
</feature>
<organism evidence="4 5">
    <name type="scientific">Corynebacterium breve</name>
    <dbReference type="NCBI Taxonomy" id="3049799"/>
    <lineage>
        <taxon>Bacteria</taxon>
        <taxon>Bacillati</taxon>
        <taxon>Actinomycetota</taxon>
        <taxon>Actinomycetes</taxon>
        <taxon>Mycobacteriales</taxon>
        <taxon>Corynebacteriaceae</taxon>
        <taxon>Corynebacterium</taxon>
    </lineage>
</organism>
<gene>
    <name evidence="4" type="ORF">QP027_07520</name>
</gene>
<feature type="compositionally biased region" description="Basic and acidic residues" evidence="2">
    <location>
        <begin position="20"/>
        <end position="30"/>
    </location>
</feature>
<evidence type="ECO:0000256" key="1">
    <source>
        <dbReference type="SAM" id="Coils"/>
    </source>
</evidence>
<evidence type="ECO:0000256" key="3">
    <source>
        <dbReference type="SAM" id="Phobius"/>
    </source>
</evidence>
<keyword evidence="3" id="KW-1133">Transmembrane helix</keyword>
<keyword evidence="5" id="KW-1185">Reference proteome</keyword>
<reference evidence="4 5" key="1">
    <citation type="submission" date="2023-05" db="EMBL/GenBank/DDBJ databases">
        <title>Corynebacterium suedekumii sp. nov. and Corynebacterium breve sp. nov. isolated from raw cow's milk.</title>
        <authorList>
            <person name="Baer M.K."/>
            <person name="Mehl L."/>
            <person name="Hellmuth R."/>
            <person name="Marke G."/>
            <person name="Lipski A."/>
        </authorList>
    </citation>
    <scope>NUCLEOTIDE SEQUENCE [LARGE SCALE GENOMIC DNA]</scope>
    <source>
        <strain evidence="4 5">R4</strain>
    </source>
</reference>
<dbReference type="Proteomes" id="UP001225598">
    <property type="component" value="Chromosome"/>
</dbReference>
<evidence type="ECO:0000313" key="4">
    <source>
        <dbReference type="EMBL" id="WIM66979.1"/>
    </source>
</evidence>